<dbReference type="AlphaFoldDB" id="Q1PYD9"/>
<dbReference type="EMBL" id="CT573072">
    <property type="protein sequence ID" value="CAJ72091.1"/>
    <property type="molecule type" value="Genomic_DNA"/>
</dbReference>
<gene>
    <name evidence="8" type="ORF">KsCSTR_11740</name>
    <name evidence="9" type="ORF">KSMBR1_1216</name>
    <name evidence="7" type="ORF">kustd1346</name>
</gene>
<reference evidence="7" key="2">
    <citation type="submission" date="2006-01" db="EMBL/GenBank/DDBJ databases">
        <authorList>
            <person name="Genoscope"/>
        </authorList>
    </citation>
    <scope>NUCLEOTIDE SEQUENCE</scope>
</reference>
<keyword evidence="5" id="KW-0472">Membrane</keyword>
<feature type="domain" description="Glycosyltransferase 2-like" evidence="6">
    <location>
        <begin position="212"/>
        <end position="364"/>
    </location>
</feature>
<dbReference type="GO" id="GO:0016757">
    <property type="term" value="F:glycosyltransferase activity"/>
    <property type="evidence" value="ECO:0007669"/>
    <property type="project" value="UniProtKB-KW"/>
</dbReference>
<keyword evidence="2" id="KW-1003">Cell membrane</keyword>
<evidence type="ECO:0000313" key="10">
    <source>
        <dbReference type="Proteomes" id="UP000221734"/>
    </source>
</evidence>
<protein>
    <recommendedName>
        <fullName evidence="6">Glycosyltransferase 2-like domain-containing protein</fullName>
    </recommendedName>
</protein>
<evidence type="ECO:0000256" key="3">
    <source>
        <dbReference type="ARBA" id="ARBA00022676"/>
    </source>
</evidence>
<dbReference type="Pfam" id="PF09837">
    <property type="entry name" value="DUF2064"/>
    <property type="match status" value="1"/>
</dbReference>
<dbReference type="NCBIfam" id="TIGR04282">
    <property type="entry name" value="glyco_like_cofC"/>
    <property type="match status" value="1"/>
</dbReference>
<dbReference type="Proteomes" id="UP000501926">
    <property type="component" value="Chromosome"/>
</dbReference>
<evidence type="ECO:0000256" key="5">
    <source>
        <dbReference type="ARBA" id="ARBA00023136"/>
    </source>
</evidence>
<keyword evidence="10" id="KW-1185">Reference proteome</keyword>
<dbReference type="Pfam" id="PF00535">
    <property type="entry name" value="Glycos_transf_2"/>
    <property type="match status" value="1"/>
</dbReference>
<proteinExistence type="predicted"/>
<dbReference type="GO" id="GO:0005886">
    <property type="term" value="C:plasma membrane"/>
    <property type="evidence" value="ECO:0007669"/>
    <property type="project" value="UniProtKB-SubCell"/>
</dbReference>
<dbReference type="CDD" id="cd02522">
    <property type="entry name" value="GT_2_like_a"/>
    <property type="match status" value="1"/>
</dbReference>
<name>Q1PYD9_KUEST</name>
<dbReference type="InterPro" id="IPR018641">
    <property type="entry name" value="Trfase_1_rSAM/seldom-assoc"/>
</dbReference>
<evidence type="ECO:0000313" key="11">
    <source>
        <dbReference type="Proteomes" id="UP000501926"/>
    </source>
</evidence>
<dbReference type="PANTHER" id="PTHR43646">
    <property type="entry name" value="GLYCOSYLTRANSFERASE"/>
    <property type="match status" value="1"/>
</dbReference>
<dbReference type="InterPro" id="IPR026461">
    <property type="entry name" value="Trfase_2_rSAM/seldom_assoc"/>
</dbReference>
<reference evidence="9" key="3">
    <citation type="submission" date="2017-10" db="EMBL/GenBank/DDBJ databases">
        <authorList>
            <person name="Banno H."/>
            <person name="Chua N.-H."/>
        </authorList>
    </citation>
    <scope>NUCLEOTIDE SEQUENCE [LARGE SCALE GENOMIC DNA]</scope>
    <source>
        <strain evidence="9">Kuenenia_mbr1_ru-nijmegen</strain>
    </source>
</reference>
<reference evidence="10" key="4">
    <citation type="submission" date="2017-10" db="EMBL/GenBank/DDBJ databases">
        <authorList>
            <person name="Frank J."/>
        </authorList>
    </citation>
    <scope>NUCLEOTIDE SEQUENCE [LARGE SCALE GENOMIC DNA]</scope>
</reference>
<evidence type="ECO:0000256" key="4">
    <source>
        <dbReference type="ARBA" id="ARBA00022679"/>
    </source>
</evidence>
<comment type="subcellular location">
    <subcellularLocation>
        <location evidence="1">Cell membrane</location>
    </subcellularLocation>
</comment>
<reference evidence="7" key="1">
    <citation type="journal article" date="2006" name="Nature">
        <title>Deciphering the evolution and metabolism of an anammox bacterium from a community genome.</title>
        <authorList>
            <person name="Strous M."/>
            <person name="Pelletier E."/>
            <person name="Mangenot S."/>
            <person name="Rattei T."/>
            <person name="Lehner A."/>
            <person name="Taylor M.W."/>
            <person name="Horn M."/>
            <person name="Daims H."/>
            <person name="Bartol-Mavel D."/>
            <person name="Wincker P."/>
            <person name="Barbe V."/>
            <person name="Fonknechten N."/>
            <person name="Vallenet D."/>
            <person name="Segurens B."/>
            <person name="Schenowitz-Truong C."/>
            <person name="Medigue C."/>
            <person name="Collingro A."/>
            <person name="Snel B."/>
            <person name="Dutilh B.E."/>
            <person name="OpDenCamp H.J.M."/>
            <person name="vanDerDrift C."/>
            <person name="Cirpus I."/>
            <person name="vanDePas-Schoonen K.T."/>
            <person name="Harhangi H.R."/>
            <person name="vanNiftrik L."/>
            <person name="Schmid M."/>
            <person name="Keltjens J."/>
            <person name="vanDeVossenberg J."/>
            <person name="Kartal B."/>
            <person name="Meier H."/>
            <person name="Frishman D."/>
            <person name="Huynen M.A."/>
            <person name="Mewes H."/>
            <person name="Weissenbach J."/>
            <person name="Jetten M.S.M."/>
            <person name="Wagner M."/>
            <person name="LePaslier D."/>
        </authorList>
    </citation>
    <scope>NUCLEOTIDE SEQUENCE</scope>
</reference>
<dbReference type="Gene3D" id="3.90.550.10">
    <property type="entry name" value="Spore Coat Polysaccharide Biosynthesis Protein SpsA, Chain A"/>
    <property type="match status" value="2"/>
</dbReference>
<dbReference type="SUPFAM" id="SSF53448">
    <property type="entry name" value="Nucleotide-diphospho-sugar transferases"/>
    <property type="match status" value="2"/>
</dbReference>
<sequence>MYTNSKATLILEFAKYPQPGHVKTRLAAKLGDEKACRIYDYMAQKTHYELLTLQGQGNAKVIVYGNGAGRRLISRWLKDSYDVWLQPQGDLGKKLKYAFLRAFENGFQTVLAVGTDCPDLTAEKIQDAIEQLMHADVVIIPSVDGGYVLIGARSMQTCLFENIAWSSNLVLEQTVRHAHENDLSIAQLRPEIDVDTLDDLKKVACKAMPTVSIIIPVLNDKYPLGKTLATLSCINTLGEFEIIIVDGGSTDGSDNVAIDFNARLLRSTPGRAGQMNLGVSNARGRWCWFLHADCQPGPEVMANLPSYLLSTRLVWGFFRQRITDPSPWYRLIEMGNRLRGRILGLPYGDQGIIVRKDIFHKCGGFAETPFLEDVVLSRTLSKICRPKVAPGVIKMSPRHWKSLGPFIATIRNMSTVFRLLMLKQSPADLLKRFQQWRKE</sequence>
<dbReference type="EMBL" id="LT934425">
    <property type="protein sequence ID" value="SOH03718.1"/>
    <property type="molecule type" value="Genomic_DNA"/>
</dbReference>
<dbReference type="InterPro" id="IPR029044">
    <property type="entry name" value="Nucleotide-diphossugar_trans"/>
</dbReference>
<evidence type="ECO:0000313" key="7">
    <source>
        <dbReference type="EMBL" id="CAJ72091.1"/>
    </source>
</evidence>
<dbReference type="KEGG" id="kst:KSMBR1_1216"/>
<dbReference type="PANTHER" id="PTHR43646:SF2">
    <property type="entry name" value="GLYCOSYLTRANSFERASE 2-LIKE DOMAIN-CONTAINING PROTEIN"/>
    <property type="match status" value="1"/>
</dbReference>
<accession>Q1PYD9</accession>
<evidence type="ECO:0000313" key="8">
    <source>
        <dbReference type="EMBL" id="QII10553.1"/>
    </source>
</evidence>
<keyword evidence="4" id="KW-0808">Transferase</keyword>
<dbReference type="EMBL" id="CP049055">
    <property type="protein sequence ID" value="QII10553.1"/>
    <property type="molecule type" value="Genomic_DNA"/>
</dbReference>
<dbReference type="RefSeq" id="WP_099324497.1">
    <property type="nucleotide sequence ID" value="NZ_CP049055.1"/>
</dbReference>
<reference evidence="8 11" key="5">
    <citation type="submission" date="2020-02" db="EMBL/GenBank/DDBJ databases">
        <title>Newly sequenced genome of strain CSTR1 showed variability in Candidatus Kuenenia stuttgartiensis genomes.</title>
        <authorList>
            <person name="Ding C."/>
            <person name="Adrian L."/>
        </authorList>
    </citation>
    <scope>NUCLEOTIDE SEQUENCE [LARGE SCALE GENOMIC DNA]</scope>
    <source>
        <strain evidence="8 11">CSTR1</strain>
    </source>
</reference>
<dbReference type="CAZy" id="GT2">
    <property type="family name" value="Glycosyltransferase Family 2"/>
</dbReference>
<dbReference type="OrthoDB" id="9806525at2"/>
<keyword evidence="3" id="KW-0328">Glycosyltransferase</keyword>
<evidence type="ECO:0000256" key="2">
    <source>
        <dbReference type="ARBA" id="ARBA00022475"/>
    </source>
</evidence>
<evidence type="ECO:0000313" key="9">
    <source>
        <dbReference type="EMBL" id="SOH03718.1"/>
    </source>
</evidence>
<organism evidence="7">
    <name type="scientific">Kuenenia stuttgartiensis</name>
    <dbReference type="NCBI Taxonomy" id="174633"/>
    <lineage>
        <taxon>Bacteria</taxon>
        <taxon>Pseudomonadati</taxon>
        <taxon>Planctomycetota</taxon>
        <taxon>Candidatus Brocadiia</taxon>
        <taxon>Candidatus Brocadiales</taxon>
        <taxon>Candidatus Brocadiaceae</taxon>
        <taxon>Candidatus Kuenenia</taxon>
    </lineage>
</organism>
<evidence type="ECO:0000256" key="1">
    <source>
        <dbReference type="ARBA" id="ARBA00004236"/>
    </source>
</evidence>
<dbReference type="NCBIfam" id="TIGR04283">
    <property type="entry name" value="glyco_like_mftF"/>
    <property type="match status" value="1"/>
</dbReference>
<evidence type="ECO:0000259" key="6">
    <source>
        <dbReference type="Pfam" id="PF00535"/>
    </source>
</evidence>
<dbReference type="Proteomes" id="UP000221734">
    <property type="component" value="Chromosome Kuenenia_stuttgartiensis_MBR1"/>
</dbReference>
<dbReference type="InterPro" id="IPR001173">
    <property type="entry name" value="Glyco_trans_2-like"/>
</dbReference>